<proteinExistence type="predicted"/>
<evidence type="ECO:0000313" key="3">
    <source>
        <dbReference type="Proteomes" id="UP000230481"/>
    </source>
</evidence>
<organism evidence="2 3">
    <name type="scientific">Candidatus Campbellbacteria bacterium CG10_big_fil_rev_8_21_14_0_10_35_52</name>
    <dbReference type="NCBI Taxonomy" id="1974527"/>
    <lineage>
        <taxon>Bacteria</taxon>
        <taxon>Candidatus Campbelliibacteriota</taxon>
    </lineage>
</organism>
<dbReference type="InterPro" id="IPR038695">
    <property type="entry name" value="Saro_0823-like_sf"/>
</dbReference>
<evidence type="ECO:0000313" key="2">
    <source>
        <dbReference type="EMBL" id="PIT96988.1"/>
    </source>
</evidence>
<name>A0A2M6WW08_9BACT</name>
<dbReference type="Gene3D" id="2.60.120.1140">
    <property type="entry name" value="Protein of unknown function DUF192"/>
    <property type="match status" value="1"/>
</dbReference>
<dbReference type="EMBL" id="PFAA01000003">
    <property type="protein sequence ID" value="PIT96988.1"/>
    <property type="molecule type" value="Genomic_DNA"/>
</dbReference>
<dbReference type="Pfam" id="PF02643">
    <property type="entry name" value="DUF192"/>
    <property type="match status" value="1"/>
</dbReference>
<feature type="transmembrane region" description="Helical" evidence="1">
    <location>
        <begin position="27"/>
        <end position="45"/>
    </location>
</feature>
<evidence type="ECO:0000256" key="1">
    <source>
        <dbReference type="SAM" id="Phobius"/>
    </source>
</evidence>
<protein>
    <recommendedName>
        <fullName evidence="4">DUF192 domain-containing protein</fullName>
    </recommendedName>
</protein>
<dbReference type="Proteomes" id="UP000230481">
    <property type="component" value="Unassembled WGS sequence"/>
</dbReference>
<keyword evidence="1" id="KW-0812">Transmembrane</keyword>
<keyword evidence="1" id="KW-1133">Transmembrane helix</keyword>
<reference evidence="3" key="1">
    <citation type="submission" date="2017-09" db="EMBL/GenBank/DDBJ databases">
        <title>Depth-based differentiation of microbial function through sediment-hosted aquifers and enrichment of novel symbionts in the deep terrestrial subsurface.</title>
        <authorList>
            <person name="Probst A.J."/>
            <person name="Ladd B."/>
            <person name="Jarett J.K."/>
            <person name="Geller-Mcgrath D.E."/>
            <person name="Sieber C.M.K."/>
            <person name="Emerson J.B."/>
            <person name="Anantharaman K."/>
            <person name="Thomas B.C."/>
            <person name="Malmstrom R."/>
            <person name="Stieglmeier M."/>
            <person name="Klingl A."/>
            <person name="Woyke T."/>
            <person name="Ryan C.M."/>
            <person name="Banfield J.F."/>
        </authorList>
    </citation>
    <scope>NUCLEOTIDE SEQUENCE [LARGE SCALE GENOMIC DNA]</scope>
</reference>
<gene>
    <name evidence="2" type="ORF">COT82_00155</name>
</gene>
<dbReference type="AlphaFoldDB" id="A0A2M6WW08"/>
<dbReference type="PANTHER" id="PTHR37953">
    <property type="entry name" value="UPF0127 PROTEIN MJ1496"/>
    <property type="match status" value="1"/>
</dbReference>
<comment type="caution">
    <text evidence="2">The sequence shown here is derived from an EMBL/GenBank/DDBJ whole genome shotgun (WGS) entry which is preliminary data.</text>
</comment>
<evidence type="ECO:0008006" key="4">
    <source>
        <dbReference type="Google" id="ProtNLM"/>
    </source>
</evidence>
<dbReference type="PANTHER" id="PTHR37953:SF1">
    <property type="entry name" value="UPF0127 PROTEIN MJ1496"/>
    <property type="match status" value="1"/>
</dbReference>
<accession>A0A2M6WW08</accession>
<sequence length="180" mass="21050">MSFKNYAYGEFRNSRYIMKNQLSKKKIIELILIIIIIGTFSIVFLERENLRFEYPKTEEMPIRGIYINDIPMWVNVAISAKEINTGLSGRITLEAGQGMLFIFDKPDFYGMWMKDMNFPIDIIWIDEKLKIVDIKTQVSQKSYPEIFRPAQKALYAIEVNASFSELNNIKIGDKVILQIF</sequence>
<keyword evidence="1" id="KW-0472">Membrane</keyword>
<dbReference type="InterPro" id="IPR003795">
    <property type="entry name" value="DUF192"/>
</dbReference>